<name>A0A830G7G9_9EURY</name>
<dbReference type="Gene3D" id="1.10.3720.10">
    <property type="entry name" value="MetI-like"/>
    <property type="match status" value="1"/>
</dbReference>
<dbReference type="InterPro" id="IPR000515">
    <property type="entry name" value="MetI-like"/>
</dbReference>
<comment type="caution">
    <text evidence="9">The sequence shown here is derived from an EMBL/GenBank/DDBJ whole genome shotgun (WGS) entry which is preliminary data.</text>
</comment>
<dbReference type="InterPro" id="IPR035906">
    <property type="entry name" value="MetI-like_sf"/>
</dbReference>
<feature type="transmembrane region" description="Helical" evidence="7">
    <location>
        <begin position="189"/>
        <end position="206"/>
    </location>
</feature>
<gene>
    <name evidence="9" type="ORF">GCM10009021_06080</name>
</gene>
<sequence>MSQLYYYARRTVVSILLIFAIATFLFFAFRFMPGDYATLLLQQGASPEQVAKVRQMWGLDQPLYVQYFKWLSNMAQGNAGMSRQFNEPVLEVVLPALRNSLIVALPGVLVAFVLGSLYGALMGSRPNSLLEKYGIIPPNIVGTTPDFFIGILLLTVFSAWLGWFPSGSIASVDTLTSTSGWGIYLTSDFWYHYTLPFLTVVIKYMYYPTLVMRGSVVEVRNQEFATYQRLLGLGKWRRFRHIMKHASLPVVTVLPAVTATSISGLVLIEIVFNWPGIGQLLLTSVFARDTPVIQFMFLLIAAWIVIGNFIVDIAYTIIDPRITIEGE</sequence>
<accession>A0A830G7G9</accession>
<dbReference type="PANTHER" id="PTHR43163:SF6">
    <property type="entry name" value="DIPEPTIDE TRANSPORT SYSTEM PERMEASE PROTEIN DPPB-RELATED"/>
    <property type="match status" value="1"/>
</dbReference>
<dbReference type="Proteomes" id="UP000608850">
    <property type="component" value="Unassembled WGS sequence"/>
</dbReference>
<evidence type="ECO:0000256" key="6">
    <source>
        <dbReference type="ARBA" id="ARBA00023136"/>
    </source>
</evidence>
<dbReference type="Pfam" id="PF00528">
    <property type="entry name" value="BPD_transp_1"/>
    <property type="match status" value="1"/>
</dbReference>
<dbReference type="InterPro" id="IPR045621">
    <property type="entry name" value="BPD_transp_1_N"/>
</dbReference>
<evidence type="ECO:0000256" key="7">
    <source>
        <dbReference type="RuleBase" id="RU363032"/>
    </source>
</evidence>
<dbReference type="PROSITE" id="PS50928">
    <property type="entry name" value="ABC_TM1"/>
    <property type="match status" value="1"/>
</dbReference>
<keyword evidence="6 7" id="KW-0472">Membrane</keyword>
<dbReference type="Pfam" id="PF19300">
    <property type="entry name" value="BPD_transp_1_N"/>
    <property type="match status" value="1"/>
</dbReference>
<evidence type="ECO:0000256" key="3">
    <source>
        <dbReference type="ARBA" id="ARBA00022475"/>
    </source>
</evidence>
<protein>
    <submittedName>
        <fullName evidence="9">Peptide ABC transporter permease</fullName>
    </submittedName>
</protein>
<keyword evidence="10" id="KW-1185">Reference proteome</keyword>
<evidence type="ECO:0000256" key="1">
    <source>
        <dbReference type="ARBA" id="ARBA00004651"/>
    </source>
</evidence>
<evidence type="ECO:0000256" key="4">
    <source>
        <dbReference type="ARBA" id="ARBA00022692"/>
    </source>
</evidence>
<dbReference type="GO" id="GO:0055085">
    <property type="term" value="P:transmembrane transport"/>
    <property type="evidence" value="ECO:0007669"/>
    <property type="project" value="InterPro"/>
</dbReference>
<evidence type="ECO:0000313" key="9">
    <source>
        <dbReference type="EMBL" id="GGN09344.1"/>
    </source>
</evidence>
<feature type="domain" description="ABC transmembrane type-1" evidence="8">
    <location>
        <begin position="97"/>
        <end position="311"/>
    </location>
</feature>
<comment type="subcellular location">
    <subcellularLocation>
        <location evidence="1 7">Cell membrane</location>
        <topology evidence="1 7">Multi-pass membrane protein</topology>
    </subcellularLocation>
</comment>
<dbReference type="SUPFAM" id="SSF161098">
    <property type="entry name" value="MetI-like"/>
    <property type="match status" value="1"/>
</dbReference>
<dbReference type="EMBL" id="BMOQ01000002">
    <property type="protein sequence ID" value="GGN09344.1"/>
    <property type="molecule type" value="Genomic_DNA"/>
</dbReference>
<keyword evidence="2 7" id="KW-0813">Transport</keyword>
<dbReference type="OrthoDB" id="44105at2157"/>
<keyword evidence="4 7" id="KW-0812">Transmembrane</keyword>
<evidence type="ECO:0000256" key="5">
    <source>
        <dbReference type="ARBA" id="ARBA00022989"/>
    </source>
</evidence>
<keyword evidence="5 7" id="KW-1133">Transmembrane helix</keyword>
<dbReference type="AlphaFoldDB" id="A0A830G7G9"/>
<feature type="transmembrane region" description="Helical" evidence="7">
    <location>
        <begin position="12"/>
        <end position="32"/>
    </location>
</feature>
<keyword evidence="3" id="KW-1003">Cell membrane</keyword>
<comment type="similarity">
    <text evidence="7">Belongs to the binding-protein-dependent transport system permease family.</text>
</comment>
<dbReference type="PANTHER" id="PTHR43163">
    <property type="entry name" value="DIPEPTIDE TRANSPORT SYSTEM PERMEASE PROTEIN DPPB-RELATED"/>
    <property type="match status" value="1"/>
</dbReference>
<reference evidence="9 10" key="1">
    <citation type="journal article" date="2019" name="Int. J. Syst. Evol. Microbiol.">
        <title>The Global Catalogue of Microorganisms (GCM) 10K type strain sequencing project: providing services to taxonomists for standard genome sequencing and annotation.</title>
        <authorList>
            <consortium name="The Broad Institute Genomics Platform"/>
            <consortium name="The Broad Institute Genome Sequencing Center for Infectious Disease"/>
            <person name="Wu L."/>
            <person name="Ma J."/>
        </authorList>
    </citation>
    <scope>NUCLEOTIDE SEQUENCE [LARGE SCALE GENOMIC DNA]</scope>
    <source>
        <strain evidence="9 10">JCM 16331</strain>
    </source>
</reference>
<dbReference type="RefSeq" id="WP_188877052.1">
    <property type="nucleotide sequence ID" value="NZ_BMOQ01000002.1"/>
</dbReference>
<organism evidence="9 10">
    <name type="scientific">Halarchaeum nitratireducens</name>
    <dbReference type="NCBI Taxonomy" id="489913"/>
    <lineage>
        <taxon>Archaea</taxon>
        <taxon>Methanobacteriati</taxon>
        <taxon>Methanobacteriota</taxon>
        <taxon>Stenosarchaea group</taxon>
        <taxon>Halobacteria</taxon>
        <taxon>Halobacteriales</taxon>
        <taxon>Halobacteriaceae</taxon>
    </lineage>
</organism>
<evidence type="ECO:0000256" key="2">
    <source>
        <dbReference type="ARBA" id="ARBA00022448"/>
    </source>
</evidence>
<feature type="transmembrane region" description="Helical" evidence="7">
    <location>
        <begin position="292"/>
        <end position="311"/>
    </location>
</feature>
<evidence type="ECO:0000313" key="10">
    <source>
        <dbReference type="Proteomes" id="UP000608850"/>
    </source>
</evidence>
<feature type="transmembrane region" description="Helical" evidence="7">
    <location>
        <begin position="246"/>
        <end position="272"/>
    </location>
</feature>
<dbReference type="CDD" id="cd06261">
    <property type="entry name" value="TM_PBP2"/>
    <property type="match status" value="1"/>
</dbReference>
<feature type="transmembrane region" description="Helical" evidence="7">
    <location>
        <begin position="101"/>
        <end position="121"/>
    </location>
</feature>
<evidence type="ECO:0000259" key="8">
    <source>
        <dbReference type="PROSITE" id="PS50928"/>
    </source>
</evidence>
<dbReference type="GO" id="GO:0005886">
    <property type="term" value="C:plasma membrane"/>
    <property type="evidence" value="ECO:0007669"/>
    <property type="project" value="UniProtKB-SubCell"/>
</dbReference>
<proteinExistence type="inferred from homology"/>
<feature type="transmembrane region" description="Helical" evidence="7">
    <location>
        <begin position="147"/>
        <end position="169"/>
    </location>
</feature>